<protein>
    <recommendedName>
        <fullName evidence="8">Probable membrane transporter protein</fullName>
    </recommendedName>
</protein>
<sequence length="248" mass="25653">MNGRVTDVVGVPLEVVLVLAVVVVVGAFVQSVVGLGLGLLGAPVVALLEPSLTPTLLLWLAVPLSLFVLVAEWRHVNWWATAWALPARLPGTVLGVWLVAAFSDRALGVVVALMVLAAVVLAHWVVEVRLTPARLFLAGLAAGTAGTATSVGGPPMAVLFSHRPPQETRATLAVFFFVGTLLSVALFAATGEMPAASLWLGLLFLPLVVGGFAVGAAVRGRVPREGFRQVVLGVCAASAAVLLVRSLL</sequence>
<comment type="similarity">
    <text evidence="2 8">Belongs to the 4-toluene sulfonate uptake permease (TSUP) (TC 2.A.102) family.</text>
</comment>
<evidence type="ECO:0000256" key="1">
    <source>
        <dbReference type="ARBA" id="ARBA00004651"/>
    </source>
</evidence>
<evidence type="ECO:0000256" key="8">
    <source>
        <dbReference type="RuleBase" id="RU363041"/>
    </source>
</evidence>
<feature type="transmembrane region" description="Helical" evidence="8">
    <location>
        <begin position="52"/>
        <end position="71"/>
    </location>
</feature>
<feature type="transmembrane region" description="Helical" evidence="8">
    <location>
        <begin position="172"/>
        <end position="190"/>
    </location>
</feature>
<keyword evidence="5 8" id="KW-0812">Transmembrane</keyword>
<evidence type="ECO:0000256" key="5">
    <source>
        <dbReference type="ARBA" id="ARBA00022692"/>
    </source>
</evidence>
<gene>
    <name evidence="9" type="ORF">AVDCRST_MAG06-2915</name>
</gene>
<evidence type="ECO:0000256" key="2">
    <source>
        <dbReference type="ARBA" id="ARBA00009142"/>
    </source>
</evidence>
<dbReference type="PANTHER" id="PTHR30269:SF37">
    <property type="entry name" value="MEMBRANE TRANSPORTER PROTEIN"/>
    <property type="match status" value="1"/>
</dbReference>
<evidence type="ECO:0000256" key="4">
    <source>
        <dbReference type="ARBA" id="ARBA00022475"/>
    </source>
</evidence>
<feature type="transmembrane region" description="Helical" evidence="8">
    <location>
        <begin position="230"/>
        <end position="247"/>
    </location>
</feature>
<feature type="transmembrane region" description="Helical" evidence="8">
    <location>
        <begin position="106"/>
        <end position="126"/>
    </location>
</feature>
<dbReference type="Pfam" id="PF01925">
    <property type="entry name" value="TauE"/>
    <property type="match status" value="1"/>
</dbReference>
<dbReference type="InterPro" id="IPR002781">
    <property type="entry name" value="TM_pro_TauE-like"/>
</dbReference>
<proteinExistence type="inferred from homology"/>
<dbReference type="GO" id="GO:0005886">
    <property type="term" value="C:plasma membrane"/>
    <property type="evidence" value="ECO:0007669"/>
    <property type="project" value="UniProtKB-SubCell"/>
</dbReference>
<keyword evidence="4 8" id="KW-1003">Cell membrane</keyword>
<evidence type="ECO:0000256" key="3">
    <source>
        <dbReference type="ARBA" id="ARBA00022448"/>
    </source>
</evidence>
<evidence type="ECO:0000256" key="6">
    <source>
        <dbReference type="ARBA" id="ARBA00022989"/>
    </source>
</evidence>
<feature type="transmembrane region" description="Helical" evidence="8">
    <location>
        <begin position="138"/>
        <end position="160"/>
    </location>
</feature>
<organism evidence="9">
    <name type="scientific">uncultured Nocardioides sp</name>
    <dbReference type="NCBI Taxonomy" id="198441"/>
    <lineage>
        <taxon>Bacteria</taxon>
        <taxon>Bacillati</taxon>
        <taxon>Actinomycetota</taxon>
        <taxon>Actinomycetes</taxon>
        <taxon>Propionibacteriales</taxon>
        <taxon>Nocardioidaceae</taxon>
        <taxon>Nocardioides</taxon>
        <taxon>environmental samples</taxon>
    </lineage>
</organism>
<keyword evidence="7 8" id="KW-0472">Membrane</keyword>
<name>A0A6J4PJ26_9ACTN</name>
<dbReference type="InterPro" id="IPR052017">
    <property type="entry name" value="TSUP"/>
</dbReference>
<reference evidence="9" key="1">
    <citation type="submission" date="2020-02" db="EMBL/GenBank/DDBJ databases">
        <authorList>
            <person name="Meier V. D."/>
        </authorList>
    </citation>
    <scope>NUCLEOTIDE SEQUENCE</scope>
    <source>
        <strain evidence="9">AVDCRST_MAG06</strain>
    </source>
</reference>
<keyword evidence="6 8" id="KW-1133">Transmembrane helix</keyword>
<comment type="subcellular location">
    <subcellularLocation>
        <location evidence="1 8">Cell membrane</location>
        <topology evidence="1 8">Multi-pass membrane protein</topology>
    </subcellularLocation>
</comment>
<feature type="transmembrane region" description="Helical" evidence="8">
    <location>
        <begin position="15"/>
        <end position="40"/>
    </location>
</feature>
<feature type="transmembrane region" description="Helical" evidence="8">
    <location>
        <begin position="196"/>
        <end position="218"/>
    </location>
</feature>
<dbReference type="EMBL" id="CADCUP010000192">
    <property type="protein sequence ID" value="CAA9411581.1"/>
    <property type="molecule type" value="Genomic_DNA"/>
</dbReference>
<evidence type="ECO:0000313" key="9">
    <source>
        <dbReference type="EMBL" id="CAA9411581.1"/>
    </source>
</evidence>
<dbReference type="PANTHER" id="PTHR30269">
    <property type="entry name" value="TRANSMEMBRANE PROTEIN YFCA"/>
    <property type="match status" value="1"/>
</dbReference>
<accession>A0A6J4PJ26</accession>
<dbReference type="AlphaFoldDB" id="A0A6J4PJ26"/>
<feature type="transmembrane region" description="Helical" evidence="8">
    <location>
        <begin position="77"/>
        <end position="99"/>
    </location>
</feature>
<keyword evidence="3" id="KW-0813">Transport</keyword>
<evidence type="ECO:0000256" key="7">
    <source>
        <dbReference type="ARBA" id="ARBA00023136"/>
    </source>
</evidence>